<reference evidence="2" key="1">
    <citation type="submission" date="2016-02" db="EMBL/GenBank/DDBJ databases">
        <title>WGS assembly of Manihot esculenta.</title>
        <authorList>
            <person name="Bredeson J.V."/>
            <person name="Prochnik S.E."/>
            <person name="Lyons J.B."/>
            <person name="Schmutz J."/>
            <person name="Grimwood J."/>
            <person name="Vrebalov J."/>
            <person name="Bart R.S."/>
            <person name="Amuge T."/>
            <person name="Ferguson M.E."/>
            <person name="Green R."/>
            <person name="Putnam N."/>
            <person name="Stites J."/>
            <person name="Rounsley S."/>
            <person name="Rokhsar D.S."/>
        </authorList>
    </citation>
    <scope>NUCLEOTIDE SEQUENCE [LARGE SCALE GENOMIC DNA]</scope>
    <source>
        <tissue evidence="2">Leaf</tissue>
    </source>
</reference>
<gene>
    <name evidence="2" type="ORF">MANES_02G154500</name>
</gene>
<dbReference type="AlphaFoldDB" id="A0A2C9WGV5"/>
<sequence length="138" mass="16330">MPGSSSQFVRNFSFWTDLWKLLIAPKFFNFLWKACNNVLATRVNLFSRKCSPSPSCPLCNQAEEMIEPLFFLCHHTCTRATWFGSRLEFSQNLQKVGPFHDWVLVTLNQVKQGDLEMVLLFYYICWHVLEIQKFCYFL</sequence>
<evidence type="ECO:0000313" key="2">
    <source>
        <dbReference type="EMBL" id="OAY58159.1"/>
    </source>
</evidence>
<proteinExistence type="predicted"/>
<dbReference type="InterPro" id="IPR026960">
    <property type="entry name" value="RVT-Znf"/>
</dbReference>
<organism evidence="2">
    <name type="scientific">Manihot esculenta</name>
    <name type="common">Cassava</name>
    <name type="synonym">Jatropha manihot</name>
    <dbReference type="NCBI Taxonomy" id="3983"/>
    <lineage>
        <taxon>Eukaryota</taxon>
        <taxon>Viridiplantae</taxon>
        <taxon>Streptophyta</taxon>
        <taxon>Embryophyta</taxon>
        <taxon>Tracheophyta</taxon>
        <taxon>Spermatophyta</taxon>
        <taxon>Magnoliopsida</taxon>
        <taxon>eudicotyledons</taxon>
        <taxon>Gunneridae</taxon>
        <taxon>Pentapetalae</taxon>
        <taxon>rosids</taxon>
        <taxon>fabids</taxon>
        <taxon>Malpighiales</taxon>
        <taxon>Euphorbiaceae</taxon>
        <taxon>Crotonoideae</taxon>
        <taxon>Manihoteae</taxon>
        <taxon>Manihot</taxon>
    </lineage>
</organism>
<name>A0A2C9WGV5_MANES</name>
<dbReference type="EMBL" id="CM004388">
    <property type="protein sequence ID" value="OAY58159.1"/>
    <property type="molecule type" value="Genomic_DNA"/>
</dbReference>
<evidence type="ECO:0000259" key="1">
    <source>
        <dbReference type="Pfam" id="PF13966"/>
    </source>
</evidence>
<feature type="domain" description="Reverse transcriptase zinc-binding" evidence="1">
    <location>
        <begin position="12"/>
        <end position="77"/>
    </location>
</feature>
<dbReference type="Pfam" id="PF13966">
    <property type="entry name" value="zf-RVT"/>
    <property type="match status" value="1"/>
</dbReference>
<accession>A0A2C9WGV5</accession>
<protein>
    <recommendedName>
        <fullName evidence="1">Reverse transcriptase zinc-binding domain-containing protein</fullName>
    </recommendedName>
</protein>